<dbReference type="VEuPathDB" id="VectorBase:ASTEI11572"/>
<dbReference type="Proteomes" id="UP000076408">
    <property type="component" value="Unassembled WGS sequence"/>
</dbReference>
<dbReference type="VEuPathDB" id="VectorBase:ASTEI20_040228"/>
<name>A0A182YSY6_ANOST</name>
<dbReference type="OMA" id="AYSECIA"/>
<protein>
    <submittedName>
        <fullName evidence="1">Uncharacterized protein</fullName>
    </submittedName>
</protein>
<evidence type="ECO:0000313" key="1">
    <source>
        <dbReference type="EnsemblMetazoa" id="ASTEI11572-PA"/>
    </source>
</evidence>
<accession>A0A182YSY6</accession>
<evidence type="ECO:0000313" key="2">
    <source>
        <dbReference type="Proteomes" id="UP000076408"/>
    </source>
</evidence>
<sequence>MLQIRAIIADSPARAFIKGVISFNAKNGCLKCISEGKSIQGRVAYSECIAADRTDEGFRMRLYGDHHKFDSPLLHLHCLDMVKQVIVADSLHLIDLGVTKL</sequence>
<dbReference type="EnsemblMetazoa" id="ASTEI11572-RA">
    <property type="protein sequence ID" value="ASTEI11572-PA"/>
    <property type="gene ID" value="ASTEI11572"/>
</dbReference>
<reference evidence="1" key="2">
    <citation type="submission" date="2020-05" db="UniProtKB">
        <authorList>
            <consortium name="EnsemblMetazoa"/>
        </authorList>
    </citation>
    <scope>IDENTIFICATION</scope>
    <source>
        <strain evidence="1">Indian</strain>
    </source>
</reference>
<dbReference type="PANTHER" id="PTHR33053">
    <property type="entry name" value="PROTEIN, PUTATIVE-RELATED"/>
    <property type="match status" value="1"/>
</dbReference>
<proteinExistence type="predicted"/>
<organism evidence="1 2">
    <name type="scientific">Anopheles stephensi</name>
    <name type="common">Indo-Pakistan malaria mosquito</name>
    <dbReference type="NCBI Taxonomy" id="30069"/>
    <lineage>
        <taxon>Eukaryota</taxon>
        <taxon>Metazoa</taxon>
        <taxon>Ecdysozoa</taxon>
        <taxon>Arthropoda</taxon>
        <taxon>Hexapoda</taxon>
        <taxon>Insecta</taxon>
        <taxon>Pterygota</taxon>
        <taxon>Neoptera</taxon>
        <taxon>Endopterygota</taxon>
        <taxon>Diptera</taxon>
        <taxon>Nematocera</taxon>
        <taxon>Culicoidea</taxon>
        <taxon>Culicidae</taxon>
        <taxon>Anophelinae</taxon>
        <taxon>Anopheles</taxon>
    </lineage>
</organism>
<reference evidence="2" key="1">
    <citation type="journal article" date="2014" name="Genome Biol.">
        <title>Genome analysis of a major urban malaria vector mosquito, Anopheles stephensi.</title>
        <authorList>
            <person name="Jiang X."/>
            <person name="Peery A."/>
            <person name="Hall A.B."/>
            <person name="Sharma A."/>
            <person name="Chen X.G."/>
            <person name="Waterhouse R.M."/>
            <person name="Komissarov A."/>
            <person name="Riehle M.M."/>
            <person name="Shouche Y."/>
            <person name="Sharakhova M.V."/>
            <person name="Lawson D."/>
            <person name="Pakpour N."/>
            <person name="Arensburger P."/>
            <person name="Davidson V.L."/>
            <person name="Eiglmeier K."/>
            <person name="Emrich S."/>
            <person name="George P."/>
            <person name="Kennedy R.C."/>
            <person name="Mane S.P."/>
            <person name="Maslen G."/>
            <person name="Oringanje C."/>
            <person name="Qi Y."/>
            <person name="Settlage R."/>
            <person name="Tojo M."/>
            <person name="Tubio J.M."/>
            <person name="Unger M.F."/>
            <person name="Wang B."/>
            <person name="Vernick K.D."/>
            <person name="Ribeiro J.M."/>
            <person name="James A.A."/>
            <person name="Michel K."/>
            <person name="Riehle M.A."/>
            <person name="Luckhart S."/>
            <person name="Sharakhov I.V."/>
            <person name="Tu Z."/>
        </authorList>
    </citation>
    <scope>NUCLEOTIDE SEQUENCE [LARGE SCALE GENOMIC DNA]</scope>
    <source>
        <strain evidence="2">Indian</strain>
    </source>
</reference>
<dbReference type="PANTHER" id="PTHR33053:SF9">
    <property type="entry name" value="AGAP000105-PA"/>
    <property type="match status" value="1"/>
</dbReference>
<keyword evidence="2" id="KW-1185">Reference proteome</keyword>
<dbReference type="STRING" id="30069.A0A182YSY6"/>
<dbReference type="VEuPathDB" id="VectorBase:ASTE007874"/>
<dbReference type="AlphaFoldDB" id="A0A182YSY6"/>